<reference evidence="5" key="1">
    <citation type="journal article" date="2020" name="Stud. Mycol.">
        <title>101 Dothideomycetes genomes: a test case for predicting lifestyles and emergence of pathogens.</title>
        <authorList>
            <person name="Haridas S."/>
            <person name="Albert R."/>
            <person name="Binder M."/>
            <person name="Bloem J."/>
            <person name="Labutti K."/>
            <person name="Salamov A."/>
            <person name="Andreopoulos B."/>
            <person name="Baker S."/>
            <person name="Barry K."/>
            <person name="Bills G."/>
            <person name="Bluhm B."/>
            <person name="Cannon C."/>
            <person name="Castanera R."/>
            <person name="Culley D."/>
            <person name="Daum C."/>
            <person name="Ezra D."/>
            <person name="Gonzalez J."/>
            <person name="Henrissat B."/>
            <person name="Kuo A."/>
            <person name="Liang C."/>
            <person name="Lipzen A."/>
            <person name="Lutzoni F."/>
            <person name="Magnuson J."/>
            <person name="Mondo S."/>
            <person name="Nolan M."/>
            <person name="Ohm R."/>
            <person name="Pangilinan J."/>
            <person name="Park H.-J."/>
            <person name="Ramirez L."/>
            <person name="Alfaro M."/>
            <person name="Sun H."/>
            <person name="Tritt A."/>
            <person name="Yoshinaga Y."/>
            <person name="Zwiers L.-H."/>
            <person name="Turgeon B."/>
            <person name="Goodwin S."/>
            <person name="Spatafora J."/>
            <person name="Crous P."/>
            <person name="Grigoriev I."/>
        </authorList>
    </citation>
    <scope>NUCLEOTIDE SEQUENCE</scope>
    <source>
        <strain evidence="5">CBS 121410</strain>
    </source>
</reference>
<dbReference type="InterPro" id="IPR056884">
    <property type="entry name" value="NPHP3-like_N"/>
</dbReference>
<evidence type="ECO:0000313" key="5">
    <source>
        <dbReference type="EMBL" id="KAF2086543.1"/>
    </source>
</evidence>
<evidence type="ECO:0000313" key="6">
    <source>
        <dbReference type="Proteomes" id="UP000799776"/>
    </source>
</evidence>
<feature type="coiled-coil region" evidence="2">
    <location>
        <begin position="250"/>
        <end position="284"/>
    </location>
</feature>
<feature type="domain" description="DUF7708" evidence="3">
    <location>
        <begin position="122"/>
        <end position="244"/>
    </location>
</feature>
<evidence type="ECO:0000259" key="3">
    <source>
        <dbReference type="Pfam" id="PF24809"/>
    </source>
</evidence>
<proteinExistence type="predicted"/>
<dbReference type="Pfam" id="PF24883">
    <property type="entry name" value="NPHP3_N"/>
    <property type="match status" value="1"/>
</dbReference>
<dbReference type="InterPro" id="IPR056125">
    <property type="entry name" value="DUF7708"/>
</dbReference>
<feature type="domain" description="Nephrocystin 3-like N-terminal" evidence="4">
    <location>
        <begin position="395"/>
        <end position="489"/>
    </location>
</feature>
<evidence type="ECO:0000256" key="1">
    <source>
        <dbReference type="ARBA" id="ARBA00022737"/>
    </source>
</evidence>
<evidence type="ECO:0000256" key="2">
    <source>
        <dbReference type="SAM" id="Coils"/>
    </source>
</evidence>
<organism evidence="5 6">
    <name type="scientific">Saccharata proteae CBS 121410</name>
    <dbReference type="NCBI Taxonomy" id="1314787"/>
    <lineage>
        <taxon>Eukaryota</taxon>
        <taxon>Fungi</taxon>
        <taxon>Dikarya</taxon>
        <taxon>Ascomycota</taxon>
        <taxon>Pezizomycotina</taxon>
        <taxon>Dothideomycetes</taxon>
        <taxon>Dothideomycetes incertae sedis</taxon>
        <taxon>Botryosphaeriales</taxon>
        <taxon>Saccharataceae</taxon>
        <taxon>Saccharata</taxon>
    </lineage>
</organism>
<dbReference type="OrthoDB" id="5389929at2759"/>
<dbReference type="Pfam" id="PF24809">
    <property type="entry name" value="DUF7708"/>
    <property type="match status" value="1"/>
</dbReference>
<keyword evidence="6" id="KW-1185">Reference proteome</keyword>
<keyword evidence="2" id="KW-0175">Coiled coil</keyword>
<accession>A0A9P4HV77</accession>
<name>A0A9P4HV77_9PEZI</name>
<comment type="caution">
    <text evidence="5">The sequence shown here is derived from an EMBL/GenBank/DDBJ whole genome shotgun (WGS) entry which is preliminary data.</text>
</comment>
<gene>
    <name evidence="5" type="ORF">K490DRAFT_66736</name>
</gene>
<keyword evidence="1" id="KW-0677">Repeat</keyword>
<dbReference type="AlphaFoldDB" id="A0A9P4HV77"/>
<dbReference type="Proteomes" id="UP000799776">
    <property type="component" value="Unassembled WGS sequence"/>
</dbReference>
<dbReference type="EMBL" id="ML978724">
    <property type="protein sequence ID" value="KAF2086543.1"/>
    <property type="molecule type" value="Genomic_DNA"/>
</dbReference>
<protein>
    <submittedName>
        <fullName evidence="5">Uncharacterized protein</fullName>
    </submittedName>
</protein>
<sequence>MDHPEVDWKGRWFPNGNDCRETQDAKEAVVSYREFRKSLPPLGKKIKSELNIYLSKSSSNSKEKTVEQDKLFDALETMSVETLEQYASIGMNDMGRANSNLRRQREHGSKKITTGFQKFSRTFEDFLKAYSGILGILQVADSQYGNTVKIKTGAEDSITACMRNIVDALPKLQSYRNVYPDPRLGALLSRIYKDIIEFSEEAVTFFIGPGFQRYSHSLGKPYKFQAIERGMRDNFTEVRHLCDVLLAERVQRLAEQNRALESKLDMANEELLKANQELLQLKESFDSKSVTELRNYLNLPHFSNQELASHLQKYRLVLKDSFGHRKCFHPFTLNDLEAMPAYQSWFSIAAPTTATTTICTTQTTPPINTPLLILFGRNDSELHSETNSWLSPIALDLIDKLRTSSHPVAYCLCTRIPTARLKSAVLASILLQLVEAKPDTLRSGADLRYILSQRLSHTDEETKSAAICNALVRVLQRYDKSVYIVIDRPESFTNQSRALFLRSLVTVAKEVGRGGGGQGVRVLVVQRSEFWDVERNIGDVVVEEGDRELLVLVRRDQRRVEGSWY</sequence>
<evidence type="ECO:0000259" key="4">
    <source>
        <dbReference type="Pfam" id="PF24883"/>
    </source>
</evidence>